<dbReference type="Pfam" id="PF07426">
    <property type="entry name" value="Dynactin_p22"/>
    <property type="match status" value="1"/>
</dbReference>
<evidence type="ECO:0008006" key="3">
    <source>
        <dbReference type="Google" id="ProtNLM"/>
    </source>
</evidence>
<protein>
    <recommendedName>
        <fullName evidence="3">Nuclear distribution protein</fullName>
    </recommendedName>
</protein>
<dbReference type="Proteomes" id="UP000557566">
    <property type="component" value="Unassembled WGS sequence"/>
</dbReference>
<proteinExistence type="predicted"/>
<dbReference type="AlphaFoldDB" id="A0A8H4PST1"/>
<dbReference type="GO" id="GO:0061640">
    <property type="term" value="P:cytoskeleton-dependent cytokinesis"/>
    <property type="evidence" value="ECO:0007669"/>
    <property type="project" value="InterPro"/>
</dbReference>
<dbReference type="OrthoDB" id="5403729at2759"/>
<gene>
    <name evidence="1" type="ORF">G6O67_001786</name>
</gene>
<sequence>MDNPLDQTTLSTISLLESRILRLEHLLYGPTASHPPPAQHESVAWRMGDLEKRFSMILSRVRVYGHLLKIYKSHPDLFHAPASSDPPSQLSTDTIRSMVLAAASTYPAVLSSLTAIKDCPVPDMSESTALVSMTERMKAIQAAQAAQAADMAELRRRSEVIIRSWYERSLLAGSRSMAEIESRVEGVERHVRRRERAMEEDKEI</sequence>
<dbReference type="EMBL" id="JAAVMX010000003">
    <property type="protein sequence ID" value="KAF4509846.1"/>
    <property type="molecule type" value="Genomic_DNA"/>
</dbReference>
<organism evidence="1 2">
    <name type="scientific">Ophiocordyceps sinensis</name>
    <dbReference type="NCBI Taxonomy" id="72228"/>
    <lineage>
        <taxon>Eukaryota</taxon>
        <taxon>Fungi</taxon>
        <taxon>Dikarya</taxon>
        <taxon>Ascomycota</taxon>
        <taxon>Pezizomycotina</taxon>
        <taxon>Sordariomycetes</taxon>
        <taxon>Hypocreomycetidae</taxon>
        <taxon>Hypocreales</taxon>
        <taxon>Ophiocordycipitaceae</taxon>
        <taxon>Ophiocordyceps</taxon>
    </lineage>
</organism>
<keyword evidence="2" id="KW-1185">Reference proteome</keyword>
<comment type="caution">
    <text evidence="1">The sequence shown here is derived from an EMBL/GenBank/DDBJ whole genome shotgun (WGS) entry which is preliminary data.</text>
</comment>
<reference evidence="1 2" key="1">
    <citation type="journal article" date="2020" name="Genome Biol. Evol.">
        <title>A new high-quality draft genome assembly of the Chinese cordyceps Ophiocordyceps sinensis.</title>
        <authorList>
            <person name="Shu R."/>
            <person name="Zhang J."/>
            <person name="Meng Q."/>
            <person name="Zhang H."/>
            <person name="Zhou G."/>
            <person name="Li M."/>
            <person name="Wu P."/>
            <person name="Zhao Y."/>
            <person name="Chen C."/>
            <person name="Qin Q."/>
        </authorList>
    </citation>
    <scope>NUCLEOTIDE SEQUENCE [LARGE SCALE GENOMIC DNA]</scope>
    <source>
        <strain evidence="1 2">IOZ07</strain>
    </source>
</reference>
<dbReference type="InterPro" id="IPR009991">
    <property type="entry name" value="DCTN3"/>
</dbReference>
<dbReference type="GO" id="GO:0005869">
    <property type="term" value="C:dynactin complex"/>
    <property type="evidence" value="ECO:0007669"/>
    <property type="project" value="InterPro"/>
</dbReference>
<evidence type="ECO:0000313" key="1">
    <source>
        <dbReference type="EMBL" id="KAF4509846.1"/>
    </source>
</evidence>
<evidence type="ECO:0000313" key="2">
    <source>
        <dbReference type="Proteomes" id="UP000557566"/>
    </source>
</evidence>
<accession>A0A8H4PST1</accession>
<name>A0A8H4PST1_9HYPO</name>